<dbReference type="InterPro" id="IPR029045">
    <property type="entry name" value="ClpP/crotonase-like_dom_sf"/>
</dbReference>
<evidence type="ECO:0000256" key="1">
    <source>
        <dbReference type="ARBA" id="ARBA00022679"/>
    </source>
</evidence>
<dbReference type="Pfam" id="PF01039">
    <property type="entry name" value="Carboxyl_trans"/>
    <property type="match status" value="1"/>
</dbReference>
<dbReference type="InterPro" id="IPR034733">
    <property type="entry name" value="AcCoA_carboxyl_beta"/>
</dbReference>
<gene>
    <name evidence="5" type="ORF">VP91_00006210</name>
</gene>
<comment type="caution">
    <text evidence="5">The sequence shown here is derived from an EMBL/GenBank/DDBJ whole genome shotgun (WGS) entry which is preliminary data.</text>
</comment>
<reference evidence="5 6" key="1">
    <citation type="submission" date="2019-07" db="EMBL/GenBank/DDBJ databases">
        <title>SAR11 Genome Evolution.</title>
        <authorList>
            <person name="Giovannoni S."/>
        </authorList>
    </citation>
    <scope>NUCLEOTIDE SEQUENCE [LARGE SCALE GENOMIC DNA]</scope>
    <source>
        <strain evidence="5 6">HTCC9565</strain>
    </source>
</reference>
<dbReference type="PROSITE" id="PS50980">
    <property type="entry name" value="COA_CT_NTER"/>
    <property type="match status" value="1"/>
</dbReference>
<evidence type="ECO:0000259" key="4">
    <source>
        <dbReference type="PROSITE" id="PS50980"/>
    </source>
</evidence>
<keyword evidence="3" id="KW-0444">Lipid biosynthesis</keyword>
<name>A0ABX1T044_PELUQ</name>
<dbReference type="InterPro" id="IPR000438">
    <property type="entry name" value="Acetyl_CoA_COase_Trfase_b_su"/>
</dbReference>
<organism evidence="5 6">
    <name type="scientific">Pelagibacter ubique</name>
    <dbReference type="NCBI Taxonomy" id="198252"/>
    <lineage>
        <taxon>Bacteria</taxon>
        <taxon>Pseudomonadati</taxon>
        <taxon>Pseudomonadota</taxon>
        <taxon>Alphaproteobacteria</taxon>
        <taxon>Candidatus Pelagibacterales</taxon>
        <taxon>Candidatus Pelagibacteraceae</taxon>
        <taxon>Candidatus Pelagibacter</taxon>
    </lineage>
</organism>
<proteinExistence type="predicted"/>
<accession>A0ABX1T044</accession>
<dbReference type="InterPro" id="IPR011762">
    <property type="entry name" value="COA_CT_N"/>
</dbReference>
<dbReference type="Proteomes" id="UP001166004">
    <property type="component" value="Unassembled WGS sequence"/>
</dbReference>
<dbReference type="PRINTS" id="PR01070">
    <property type="entry name" value="ACCCTRFRASEB"/>
</dbReference>
<evidence type="ECO:0000313" key="5">
    <source>
        <dbReference type="EMBL" id="NMN67478.1"/>
    </source>
</evidence>
<keyword evidence="3" id="KW-0443">Lipid metabolism</keyword>
<dbReference type="PANTHER" id="PTHR42995:SF5">
    <property type="entry name" value="ACETYL-COENZYME A CARBOXYLASE CARBOXYL TRANSFERASE SUBUNIT BETA, CHLOROPLASTIC"/>
    <property type="match status" value="1"/>
</dbReference>
<dbReference type="SUPFAM" id="SSF52096">
    <property type="entry name" value="ClpP/crotonase"/>
    <property type="match status" value="1"/>
</dbReference>
<dbReference type="Gene3D" id="3.90.226.10">
    <property type="entry name" value="2-enoyl-CoA Hydratase, Chain A, domain 1"/>
    <property type="match status" value="1"/>
</dbReference>
<evidence type="ECO:0000256" key="2">
    <source>
        <dbReference type="ARBA" id="ARBA00022832"/>
    </source>
</evidence>
<dbReference type="PANTHER" id="PTHR42995">
    <property type="entry name" value="ACETYL-COENZYME A CARBOXYLASE CARBOXYL TRANSFERASE SUBUNIT BETA, CHLOROPLASTIC"/>
    <property type="match status" value="1"/>
</dbReference>
<evidence type="ECO:0000313" key="6">
    <source>
        <dbReference type="Proteomes" id="UP001166004"/>
    </source>
</evidence>
<keyword evidence="3" id="KW-0275">Fatty acid biosynthesis</keyword>
<feature type="domain" description="CoA carboxyltransferase N-terminal" evidence="4">
    <location>
        <begin position="33"/>
        <end position="303"/>
    </location>
</feature>
<dbReference type="RefSeq" id="WP_169035972.1">
    <property type="nucleotide sequence ID" value="NZ_LANA01000001.1"/>
</dbReference>
<protein>
    <submittedName>
        <fullName evidence="5">Acetyl-CoA carboxylase carboxyl transferase subunit beta</fullName>
    </submittedName>
</protein>
<dbReference type="GO" id="GO:0016740">
    <property type="term" value="F:transferase activity"/>
    <property type="evidence" value="ECO:0007669"/>
    <property type="project" value="UniProtKB-KW"/>
</dbReference>
<evidence type="ECO:0000256" key="3">
    <source>
        <dbReference type="ARBA" id="ARBA00023160"/>
    </source>
</evidence>
<keyword evidence="1 5" id="KW-0808">Transferase</keyword>
<sequence length="313" mass="34725">MNWILKKISNSKFGNNINKFIAKKFPSKLEQANSKYISCHGMPTDKESLKKNNMVCPECNFHHYISPTSRYNMWFGQNNWLEIKSAEPPSDPYRWEDTKKYIDRLKDAKKTTGQANAILSCEARINNIDVVMSAVDFKFIGGSISMAEGENVLTAVQKAIDKNVPYIFVSASGGMRMMTNILSLMQMTRMTIAINELKAAGLFFGVVVTSPTTGGTAASIVSLSDICVGESGATYAFAGRRIVQAQTPSELPENFQTVEYARNKSGQIDLVLDRKDIYPTLGKILSILLKKNSAIKTVENETTENNKTLTEAS</sequence>
<keyword evidence="6" id="KW-1185">Reference proteome</keyword>
<dbReference type="EMBL" id="LANA01000001">
    <property type="protein sequence ID" value="NMN67478.1"/>
    <property type="molecule type" value="Genomic_DNA"/>
</dbReference>
<keyword evidence="2" id="KW-0276">Fatty acid metabolism</keyword>